<dbReference type="GO" id="GO:0003690">
    <property type="term" value="F:double-stranded DNA binding"/>
    <property type="evidence" value="ECO:0007669"/>
    <property type="project" value="TreeGrafter"/>
</dbReference>
<proteinExistence type="predicted"/>
<dbReference type="AlphaFoldDB" id="A0A6P7S9Y0"/>
<dbReference type="GO" id="GO:0035861">
    <property type="term" value="C:site of double-strand break"/>
    <property type="evidence" value="ECO:0007669"/>
    <property type="project" value="TreeGrafter"/>
</dbReference>
<keyword evidence="1" id="KW-1185">Reference proteome</keyword>
<dbReference type="GO" id="GO:0000729">
    <property type="term" value="P:DNA double-strand break processing"/>
    <property type="evidence" value="ECO:0007669"/>
    <property type="project" value="TreeGrafter"/>
</dbReference>
<dbReference type="GO" id="GO:0044774">
    <property type="term" value="P:mitotic DNA integrity checkpoint signaling"/>
    <property type="evidence" value="ECO:0007669"/>
    <property type="project" value="TreeGrafter"/>
</dbReference>
<gene>
    <name evidence="2" type="primary">LOC115210430</name>
</gene>
<dbReference type="GO" id="GO:0015074">
    <property type="term" value="P:DNA integration"/>
    <property type="evidence" value="ECO:0007669"/>
    <property type="project" value="TreeGrafter"/>
</dbReference>
<dbReference type="InterPro" id="IPR001888">
    <property type="entry name" value="Transposase_1"/>
</dbReference>
<protein>
    <submittedName>
        <fullName evidence="2">Histone-lysine N-methyltransferase SETMAR-like</fullName>
    </submittedName>
</protein>
<dbReference type="Gene3D" id="3.30.420.10">
    <property type="entry name" value="Ribonuclease H-like superfamily/Ribonuclease H"/>
    <property type="match status" value="1"/>
</dbReference>
<dbReference type="Proteomes" id="UP000515154">
    <property type="component" value="Linkage group LG4"/>
</dbReference>
<evidence type="ECO:0000313" key="1">
    <source>
        <dbReference type="Proteomes" id="UP000515154"/>
    </source>
</evidence>
<name>A0A6P7S9Y0_9MOLL</name>
<dbReference type="InterPro" id="IPR052709">
    <property type="entry name" value="Transposase-MT_Hybrid"/>
</dbReference>
<dbReference type="PANTHER" id="PTHR46060:SF2">
    <property type="entry name" value="HISTONE-LYSINE N-METHYLTRANSFERASE SETMAR"/>
    <property type="match status" value="1"/>
</dbReference>
<dbReference type="GO" id="GO:0000014">
    <property type="term" value="F:single-stranded DNA endodeoxyribonuclease activity"/>
    <property type="evidence" value="ECO:0007669"/>
    <property type="project" value="TreeGrafter"/>
</dbReference>
<dbReference type="KEGG" id="osn:115210430"/>
<dbReference type="GO" id="GO:0005634">
    <property type="term" value="C:nucleus"/>
    <property type="evidence" value="ECO:0007669"/>
    <property type="project" value="TreeGrafter"/>
</dbReference>
<dbReference type="GO" id="GO:0006303">
    <property type="term" value="P:double-strand break repair via nonhomologous end joining"/>
    <property type="evidence" value="ECO:0007669"/>
    <property type="project" value="TreeGrafter"/>
</dbReference>
<dbReference type="PANTHER" id="PTHR46060">
    <property type="entry name" value="MARINER MOS1 TRANSPOSASE-LIKE PROTEIN"/>
    <property type="match status" value="1"/>
</dbReference>
<sequence>MHRIAKFDEKWIIFNNSKLSGWGLDRDLEPKQNANLSVWWRNVGIIHLSFMRPGKSTTAVVYINQVDDVMSELANKQPRLVNRDTPIVLQDNARPYVGQRTQLKLEEVKLKELYHPPYSPHLAPTDYHVFETLNNILQRNPSNQKIQKHPIVISSHLAFQSSSLPSY</sequence>
<dbReference type="GO" id="GO:0031297">
    <property type="term" value="P:replication fork processing"/>
    <property type="evidence" value="ECO:0007669"/>
    <property type="project" value="TreeGrafter"/>
</dbReference>
<dbReference type="GO" id="GO:0003697">
    <property type="term" value="F:single-stranded DNA binding"/>
    <property type="evidence" value="ECO:0007669"/>
    <property type="project" value="TreeGrafter"/>
</dbReference>
<dbReference type="InterPro" id="IPR036397">
    <property type="entry name" value="RNaseH_sf"/>
</dbReference>
<evidence type="ECO:0000313" key="2">
    <source>
        <dbReference type="RefSeq" id="XP_029634893.1"/>
    </source>
</evidence>
<dbReference type="RefSeq" id="XP_029634893.1">
    <property type="nucleotide sequence ID" value="XM_029779033.1"/>
</dbReference>
<dbReference type="GO" id="GO:0042800">
    <property type="term" value="F:histone H3K4 methyltransferase activity"/>
    <property type="evidence" value="ECO:0007669"/>
    <property type="project" value="TreeGrafter"/>
</dbReference>
<dbReference type="GO" id="GO:0000793">
    <property type="term" value="C:condensed chromosome"/>
    <property type="evidence" value="ECO:0007669"/>
    <property type="project" value="TreeGrafter"/>
</dbReference>
<reference evidence="2" key="1">
    <citation type="submission" date="2025-08" db="UniProtKB">
        <authorList>
            <consortium name="RefSeq"/>
        </authorList>
    </citation>
    <scope>IDENTIFICATION</scope>
</reference>
<organism evidence="1 2">
    <name type="scientific">Octopus sinensis</name>
    <name type="common">East Asian common octopus</name>
    <dbReference type="NCBI Taxonomy" id="2607531"/>
    <lineage>
        <taxon>Eukaryota</taxon>
        <taxon>Metazoa</taxon>
        <taxon>Spiralia</taxon>
        <taxon>Lophotrochozoa</taxon>
        <taxon>Mollusca</taxon>
        <taxon>Cephalopoda</taxon>
        <taxon>Coleoidea</taxon>
        <taxon>Octopodiformes</taxon>
        <taxon>Octopoda</taxon>
        <taxon>Incirrata</taxon>
        <taxon>Octopodidae</taxon>
        <taxon>Octopus</taxon>
    </lineage>
</organism>
<dbReference type="GO" id="GO:0044547">
    <property type="term" value="F:DNA topoisomerase binding"/>
    <property type="evidence" value="ECO:0007669"/>
    <property type="project" value="TreeGrafter"/>
</dbReference>
<accession>A0A6P7S9Y0</accession>
<dbReference type="GO" id="GO:0046975">
    <property type="term" value="F:histone H3K36 methyltransferase activity"/>
    <property type="evidence" value="ECO:0007669"/>
    <property type="project" value="TreeGrafter"/>
</dbReference>
<dbReference type="Pfam" id="PF01359">
    <property type="entry name" value="Transposase_1"/>
    <property type="match status" value="1"/>
</dbReference>